<protein>
    <recommendedName>
        <fullName evidence="4">DUF4352 domain-containing protein</fullName>
    </recommendedName>
</protein>
<reference evidence="6" key="1">
    <citation type="submission" date="2015-03" db="EMBL/GenBank/DDBJ databases">
        <title>Luteipulveratus halotolerans sp. nov., a novel actinobacterium (Dermacoccaceae) from Sarawak, Malaysia.</title>
        <authorList>
            <person name="Juboi H."/>
            <person name="Basik A."/>
            <person name="Shamsul S.S."/>
            <person name="Arnold P."/>
            <person name="Schmitt E.K."/>
            <person name="Sanglier J.-J."/>
            <person name="Yeo T."/>
        </authorList>
    </citation>
    <scope>NUCLEOTIDE SEQUENCE [LARGE SCALE GENOMIC DNA]</scope>
    <source>
        <strain evidence="6">C296001</strain>
    </source>
</reference>
<feature type="chain" id="PRO_5038946129" description="DUF4352 domain-containing protein" evidence="3">
    <location>
        <begin position="21"/>
        <end position="243"/>
    </location>
</feature>
<feature type="signal peptide" evidence="3">
    <location>
        <begin position="1"/>
        <end position="20"/>
    </location>
</feature>
<dbReference type="Pfam" id="PF11611">
    <property type="entry name" value="DUF4352"/>
    <property type="match status" value="1"/>
</dbReference>
<evidence type="ECO:0000313" key="6">
    <source>
        <dbReference type="Proteomes" id="UP000037397"/>
    </source>
</evidence>
<feature type="region of interest" description="Disordered" evidence="2">
    <location>
        <begin position="28"/>
        <end position="138"/>
    </location>
</feature>
<dbReference type="Proteomes" id="UP000037397">
    <property type="component" value="Unassembled WGS sequence"/>
</dbReference>
<evidence type="ECO:0000256" key="3">
    <source>
        <dbReference type="SAM" id="SignalP"/>
    </source>
</evidence>
<feature type="compositionally biased region" description="Low complexity" evidence="2">
    <location>
        <begin position="41"/>
        <end position="86"/>
    </location>
</feature>
<dbReference type="InterPro" id="IPR029050">
    <property type="entry name" value="Immunoprotect_excell_Ig-like"/>
</dbReference>
<keyword evidence="1 3" id="KW-0732">Signal</keyword>
<name>A0A0L6CH70_9MICO</name>
<organism evidence="5 6">
    <name type="scientific">Luteipulveratus halotolerans</name>
    <dbReference type="NCBI Taxonomy" id="1631356"/>
    <lineage>
        <taxon>Bacteria</taxon>
        <taxon>Bacillati</taxon>
        <taxon>Actinomycetota</taxon>
        <taxon>Actinomycetes</taxon>
        <taxon>Micrococcales</taxon>
        <taxon>Dermacoccaceae</taxon>
        <taxon>Luteipulveratus</taxon>
    </lineage>
</organism>
<feature type="domain" description="DUF4352" evidence="4">
    <location>
        <begin position="142"/>
        <end position="228"/>
    </location>
</feature>
<dbReference type="Gene3D" id="2.60.40.1240">
    <property type="match status" value="1"/>
</dbReference>
<dbReference type="PROSITE" id="PS51257">
    <property type="entry name" value="PROKAR_LIPOPROTEIN"/>
    <property type="match status" value="1"/>
</dbReference>
<dbReference type="STRING" id="1631356.VV01_06405"/>
<dbReference type="OrthoDB" id="5148005at2"/>
<proteinExistence type="predicted"/>
<keyword evidence="6" id="KW-1185">Reference proteome</keyword>
<dbReference type="RefSeq" id="WP_050669161.1">
    <property type="nucleotide sequence ID" value="NZ_LAIR01000002.1"/>
</dbReference>
<gene>
    <name evidence="5" type="ORF">VV01_06405</name>
</gene>
<evidence type="ECO:0000259" key="4">
    <source>
        <dbReference type="Pfam" id="PF11611"/>
    </source>
</evidence>
<dbReference type="InterPro" id="IPR029051">
    <property type="entry name" value="DUF4352"/>
</dbReference>
<dbReference type="AlphaFoldDB" id="A0A0L6CH70"/>
<feature type="compositionally biased region" description="Polar residues" evidence="2">
    <location>
        <begin position="87"/>
        <end position="99"/>
    </location>
</feature>
<dbReference type="EMBL" id="LAIR01000002">
    <property type="protein sequence ID" value="KNX36863.1"/>
    <property type="molecule type" value="Genomic_DNA"/>
</dbReference>
<evidence type="ECO:0000313" key="5">
    <source>
        <dbReference type="EMBL" id="KNX36863.1"/>
    </source>
</evidence>
<feature type="compositionally biased region" description="Polar residues" evidence="2">
    <location>
        <begin position="111"/>
        <end position="120"/>
    </location>
</feature>
<accession>A0A0L6CH70</accession>
<evidence type="ECO:0000256" key="2">
    <source>
        <dbReference type="SAM" id="MobiDB-lite"/>
    </source>
</evidence>
<evidence type="ECO:0000256" key="1">
    <source>
        <dbReference type="ARBA" id="ARBA00022729"/>
    </source>
</evidence>
<comment type="caution">
    <text evidence="5">The sequence shown here is derived from an EMBL/GenBank/DDBJ whole genome shotgun (WGS) entry which is preliminary data.</text>
</comment>
<sequence length="243" mass="24586">MTVRPRLAVVPVALAAIVLAGCQDEAPTALPPQPSSTSPVAGTPTAAPSDPAAAPTSAPTEQPAATVTVTATPTPTAAAPATPPAAGTSSGVCASTSTYEGRPGPAATPIATKQTFTDNGGSVEMTVGRPTIDRTSTGSTYYPGEGMVSAVFPVTLKNTSASYFITSSLKFTLVDGQQRPCKRDTLNYAVPDSQQLDVDSLHAGDSVSAKLVFAVPQGADLSGYQVLFTDNYPGVADLAWKAS</sequence>